<dbReference type="WBParaSite" id="DME_0000413801-mRNA-1">
    <property type="protein sequence ID" value="DME_0000413801-mRNA-1"/>
    <property type="gene ID" value="DME_0000413801"/>
</dbReference>
<evidence type="ECO:0000256" key="13">
    <source>
        <dbReference type="ARBA" id="ARBA00023303"/>
    </source>
</evidence>
<evidence type="ECO:0000256" key="1">
    <source>
        <dbReference type="ARBA" id="ARBA00022448"/>
    </source>
</evidence>
<evidence type="ECO:0000256" key="6">
    <source>
        <dbReference type="ARBA" id="ARBA00023065"/>
    </source>
</evidence>
<keyword evidence="5" id="KW-0770">Synapse</keyword>
<dbReference type="InterPro" id="IPR036719">
    <property type="entry name" value="Neuro-gated_channel_TM_sf"/>
</dbReference>
<dbReference type="GO" id="GO:0045211">
    <property type="term" value="C:postsynaptic membrane"/>
    <property type="evidence" value="ECO:0007669"/>
    <property type="project" value="UniProtKB-SubCell"/>
</dbReference>
<evidence type="ECO:0000256" key="14">
    <source>
        <dbReference type="ARBA" id="ARBA00034104"/>
    </source>
</evidence>
<keyword evidence="13 15" id="KW-0407">Ion channel</keyword>
<evidence type="ECO:0000256" key="2">
    <source>
        <dbReference type="ARBA" id="ARBA00022475"/>
    </source>
</evidence>
<feature type="domain" description="Neurotransmitter-gated ion-channel ligand-binding" evidence="16">
    <location>
        <begin position="189"/>
        <end position="301"/>
    </location>
</feature>
<keyword evidence="10" id="KW-0325">Glycoprotein</keyword>
<keyword evidence="1 15" id="KW-0813">Transport</keyword>
<proteinExistence type="inferred from homology"/>
<dbReference type="InterPro" id="IPR018000">
    <property type="entry name" value="Neurotransmitter_ion_chnl_CS"/>
</dbReference>
<evidence type="ECO:0000256" key="3">
    <source>
        <dbReference type="ARBA" id="ARBA00022692"/>
    </source>
</evidence>
<keyword evidence="20" id="KW-1185">Reference proteome</keyword>
<dbReference type="PRINTS" id="PR00252">
    <property type="entry name" value="NRIONCHANNEL"/>
</dbReference>
<gene>
    <name evidence="18" type="ORF">DME_LOCUS8021</name>
</gene>
<evidence type="ECO:0000259" key="17">
    <source>
        <dbReference type="Pfam" id="PF02932"/>
    </source>
</evidence>
<evidence type="ECO:0000259" key="16">
    <source>
        <dbReference type="Pfam" id="PF02931"/>
    </source>
</evidence>
<dbReference type="PROSITE" id="PS00236">
    <property type="entry name" value="NEUROTR_ION_CHANNEL"/>
    <property type="match status" value="1"/>
</dbReference>
<dbReference type="Proteomes" id="UP000038040">
    <property type="component" value="Unplaced"/>
</dbReference>
<dbReference type="STRING" id="318479.A0A158Q470"/>
<dbReference type="EMBL" id="UYYG01001165">
    <property type="protein sequence ID" value="VDN58048.1"/>
    <property type="molecule type" value="Genomic_DNA"/>
</dbReference>
<reference evidence="21" key="1">
    <citation type="submission" date="2016-04" db="UniProtKB">
        <authorList>
            <consortium name="WormBaseParasite"/>
        </authorList>
    </citation>
    <scope>IDENTIFICATION</scope>
</reference>
<evidence type="ECO:0000313" key="21">
    <source>
        <dbReference type="WBParaSite" id="DME_0000413801-mRNA-1"/>
    </source>
</evidence>
<evidence type="ECO:0000256" key="4">
    <source>
        <dbReference type="ARBA" id="ARBA00022989"/>
    </source>
</evidence>
<keyword evidence="4 15" id="KW-1133">Transmembrane helix</keyword>
<evidence type="ECO:0000313" key="19">
    <source>
        <dbReference type="Proteomes" id="UP000038040"/>
    </source>
</evidence>
<dbReference type="CDD" id="cd19051">
    <property type="entry name" value="LGIC_TM_cation"/>
    <property type="match status" value="1"/>
</dbReference>
<feature type="transmembrane region" description="Helical" evidence="15">
    <location>
        <begin position="303"/>
        <end position="326"/>
    </location>
</feature>
<protein>
    <submittedName>
        <fullName evidence="21">Neur_chan_LBD domain-containing protein</fullName>
    </submittedName>
</protein>
<keyword evidence="3 15" id="KW-0812">Transmembrane</keyword>
<feature type="domain" description="Neurotransmitter-gated ion-channel transmembrane" evidence="17">
    <location>
        <begin position="308"/>
        <end position="587"/>
    </location>
</feature>
<dbReference type="FunFam" id="1.20.58.390:FF:000073">
    <property type="entry name" value="Neuronal acetylcholine receptor subunit alpha-9-II"/>
    <property type="match status" value="1"/>
</dbReference>
<feature type="domain" description="Neurotransmitter-gated ion-channel ligand-binding" evidence="16">
    <location>
        <begin position="43"/>
        <end position="134"/>
    </location>
</feature>
<evidence type="ECO:0000313" key="18">
    <source>
        <dbReference type="EMBL" id="VDN58048.1"/>
    </source>
</evidence>
<dbReference type="CDD" id="cd18997">
    <property type="entry name" value="LGIC_ECD_nAChR"/>
    <property type="match status" value="1"/>
</dbReference>
<keyword evidence="6 15" id="KW-0406">Ion transport</keyword>
<dbReference type="Gene3D" id="1.20.58.390">
    <property type="entry name" value="Neurotransmitter-gated ion-channel transmembrane domain"/>
    <property type="match status" value="2"/>
</dbReference>
<keyword evidence="2" id="KW-1003">Cell membrane</keyword>
<dbReference type="AlphaFoldDB" id="A0A158Q470"/>
<dbReference type="GO" id="GO:0004888">
    <property type="term" value="F:transmembrane signaling receptor activity"/>
    <property type="evidence" value="ECO:0007669"/>
    <property type="project" value="InterPro"/>
</dbReference>
<comment type="similarity">
    <text evidence="15">Belongs to the ligand-gated ion channel (TC 1.A.9) family.</text>
</comment>
<dbReference type="SUPFAM" id="SSF90112">
    <property type="entry name" value="Neurotransmitter-gated ion-channel transmembrane pore"/>
    <property type="match status" value="1"/>
</dbReference>
<organism evidence="19 21">
    <name type="scientific">Dracunculus medinensis</name>
    <name type="common">Guinea worm</name>
    <dbReference type="NCBI Taxonomy" id="318479"/>
    <lineage>
        <taxon>Eukaryota</taxon>
        <taxon>Metazoa</taxon>
        <taxon>Ecdysozoa</taxon>
        <taxon>Nematoda</taxon>
        <taxon>Chromadorea</taxon>
        <taxon>Rhabditida</taxon>
        <taxon>Spirurina</taxon>
        <taxon>Dracunculoidea</taxon>
        <taxon>Dracunculidae</taxon>
        <taxon>Dracunculus</taxon>
    </lineage>
</organism>
<keyword evidence="11" id="KW-0628">Postsynaptic cell membrane</keyword>
<evidence type="ECO:0000256" key="9">
    <source>
        <dbReference type="ARBA" id="ARBA00023170"/>
    </source>
</evidence>
<feature type="transmembrane region" description="Helical" evidence="15">
    <location>
        <begin position="571"/>
        <end position="594"/>
    </location>
</feature>
<reference evidence="18 20" key="2">
    <citation type="submission" date="2018-11" db="EMBL/GenBank/DDBJ databases">
        <authorList>
            <consortium name="Pathogen Informatics"/>
        </authorList>
    </citation>
    <scope>NUCLEOTIDE SEQUENCE [LARGE SCALE GENOMIC DNA]</scope>
</reference>
<keyword evidence="9" id="KW-0675">Receptor</keyword>
<keyword evidence="7 15" id="KW-0472">Membrane</keyword>
<sequence>MGGKLKRRGEKEEGVSTVTENEIQINTVNLAKVEAKNRIETSEQRLLQFLMKNYEKSVRPVRNPSHTVTVKLGMTMTNIFEMDEKNQVLTINVWLDQEWKDELLQWDPSDFDGIESIRIPSHLIWLPDIVLYNKFVLMLNLLQFFSELFSIILILSNRLNDFILSYRSNIICHFLPNRTICIWYFSADDYSIGHVESRAMLFYDGSVFWPPPAQLRSTCKVDVTYFPFDRQHCALKFGSWSYHGIQLDIINRSENVDLSNYVISGEFDLVNVNQKRKVVKYNCCPELYPDVTFFIHIQRKTLYYLYNIILPCLMMSILTLLVFLLPPDSGEKIALGITVLLAFSVFVLTIAEKIPETSDSVPLIGIYLSMVMGMTSISVVMTVMVLNFHHRGPYCRTVPPWIRFSVLGKLRKILKMQLKHNANNNNDILSADENPTDFDLKCAIGKEFHFLNFFSFSLSTIEKLNLQRHRQDFIFLYQVQSHQIPEIMFILLGLSVTGYDGLDNQPFISESALLRRNVGEKHSENNCTVTSMPDEHIYRALRMLLKKRYLEECSQRVINEWQQVAQIIDRFLFWVFLICTIVISIILLIIVPVVHRLSNLDKFDDERYGI</sequence>
<dbReference type="Pfam" id="PF02931">
    <property type="entry name" value="Neur_chan_LBD"/>
    <property type="match status" value="2"/>
</dbReference>
<dbReference type="Pfam" id="PF02932">
    <property type="entry name" value="Neur_chan_memb"/>
    <property type="match status" value="1"/>
</dbReference>
<feature type="transmembrane region" description="Helical" evidence="15">
    <location>
        <begin position="333"/>
        <end position="351"/>
    </location>
</feature>
<evidence type="ECO:0000256" key="12">
    <source>
        <dbReference type="ARBA" id="ARBA00023286"/>
    </source>
</evidence>
<name>A0A158Q470_DRAME</name>
<dbReference type="InterPro" id="IPR006202">
    <property type="entry name" value="Neur_chan_lig-bd"/>
</dbReference>
<dbReference type="InterPro" id="IPR006201">
    <property type="entry name" value="Neur_channel"/>
</dbReference>
<dbReference type="InterPro" id="IPR006029">
    <property type="entry name" value="Neurotrans-gated_channel_TM"/>
</dbReference>
<dbReference type="OrthoDB" id="5975154at2759"/>
<comment type="subcellular location">
    <subcellularLocation>
        <location evidence="14">Postsynaptic cell membrane</location>
        <topology evidence="14">Multi-pass membrane protein</topology>
    </subcellularLocation>
</comment>
<feature type="transmembrane region" description="Helical" evidence="15">
    <location>
        <begin position="363"/>
        <end position="386"/>
    </location>
</feature>
<dbReference type="InterPro" id="IPR036734">
    <property type="entry name" value="Neur_chan_lig-bd_sf"/>
</dbReference>
<evidence type="ECO:0000313" key="20">
    <source>
        <dbReference type="Proteomes" id="UP000274756"/>
    </source>
</evidence>
<dbReference type="InterPro" id="IPR002394">
    <property type="entry name" value="Nicotinic_acetylcholine_rcpt"/>
</dbReference>
<dbReference type="SUPFAM" id="SSF63712">
    <property type="entry name" value="Nicotinic receptor ligand binding domain-like"/>
    <property type="match status" value="2"/>
</dbReference>
<evidence type="ECO:0000256" key="15">
    <source>
        <dbReference type="RuleBase" id="RU000687"/>
    </source>
</evidence>
<keyword evidence="12" id="KW-1071">Ligand-gated ion channel</keyword>
<evidence type="ECO:0000256" key="5">
    <source>
        <dbReference type="ARBA" id="ARBA00023018"/>
    </source>
</evidence>
<dbReference type="PANTHER" id="PTHR18945">
    <property type="entry name" value="NEUROTRANSMITTER GATED ION CHANNEL"/>
    <property type="match status" value="1"/>
</dbReference>
<dbReference type="PRINTS" id="PR00254">
    <property type="entry name" value="NICOTINICR"/>
</dbReference>
<evidence type="ECO:0000256" key="8">
    <source>
        <dbReference type="ARBA" id="ARBA00023157"/>
    </source>
</evidence>
<dbReference type="Gene3D" id="2.70.170.10">
    <property type="entry name" value="Neurotransmitter-gated ion-channel ligand-binding domain"/>
    <property type="match status" value="1"/>
</dbReference>
<dbReference type="GO" id="GO:0022848">
    <property type="term" value="F:acetylcholine-gated monoatomic cation-selective channel activity"/>
    <property type="evidence" value="ECO:0007669"/>
    <property type="project" value="InterPro"/>
</dbReference>
<evidence type="ECO:0000256" key="7">
    <source>
        <dbReference type="ARBA" id="ARBA00023136"/>
    </source>
</evidence>
<evidence type="ECO:0000256" key="10">
    <source>
        <dbReference type="ARBA" id="ARBA00023180"/>
    </source>
</evidence>
<dbReference type="InterPro" id="IPR038050">
    <property type="entry name" value="Neuro_actylchol_rec"/>
</dbReference>
<evidence type="ECO:0000256" key="11">
    <source>
        <dbReference type="ARBA" id="ARBA00023257"/>
    </source>
</evidence>
<keyword evidence="8" id="KW-1015">Disulfide bond</keyword>
<dbReference type="Proteomes" id="UP000274756">
    <property type="component" value="Unassembled WGS sequence"/>
</dbReference>
<accession>A0A158Q470</accession>